<dbReference type="Proteomes" id="UP000317839">
    <property type="component" value="Unassembled WGS sequence"/>
</dbReference>
<protein>
    <submittedName>
        <fullName evidence="8">YicC family protein</fullName>
    </submittedName>
</protein>
<comment type="caution">
    <text evidence="8">The sequence shown here is derived from an EMBL/GenBank/DDBJ whole genome shotgun (WGS) entry which is preliminary data.</text>
</comment>
<organism evidence="8 9">
    <name type="scientific">Aliikangiella marina</name>
    <dbReference type="NCBI Taxonomy" id="1712262"/>
    <lineage>
        <taxon>Bacteria</taxon>
        <taxon>Pseudomonadati</taxon>
        <taxon>Pseudomonadota</taxon>
        <taxon>Gammaproteobacteria</taxon>
        <taxon>Oceanospirillales</taxon>
        <taxon>Pleioneaceae</taxon>
        <taxon>Aliikangiella</taxon>
    </lineage>
</organism>
<comment type="cofactor">
    <cofactor evidence="1">
        <name>a divalent metal cation</name>
        <dbReference type="ChEBI" id="CHEBI:60240"/>
    </cofactor>
</comment>
<dbReference type="NCBIfam" id="TIGR00255">
    <property type="entry name" value="YicC/YloC family endoribonuclease"/>
    <property type="match status" value="1"/>
</dbReference>
<name>A0A545T945_9GAMM</name>
<dbReference type="InterPro" id="IPR013551">
    <property type="entry name" value="YicC-like_C"/>
</dbReference>
<evidence type="ECO:0000256" key="5">
    <source>
        <dbReference type="ARBA" id="ARBA00035648"/>
    </source>
</evidence>
<dbReference type="EMBL" id="VIKR01000003">
    <property type="protein sequence ID" value="TQV73741.1"/>
    <property type="molecule type" value="Genomic_DNA"/>
</dbReference>
<comment type="similarity">
    <text evidence="5">Belongs to the YicC/YloC family.</text>
</comment>
<keyword evidence="4" id="KW-0378">Hydrolase</keyword>
<dbReference type="AlphaFoldDB" id="A0A545T945"/>
<evidence type="ECO:0000256" key="1">
    <source>
        <dbReference type="ARBA" id="ARBA00001968"/>
    </source>
</evidence>
<proteinExistence type="inferred from homology"/>
<keyword evidence="9" id="KW-1185">Reference proteome</keyword>
<gene>
    <name evidence="8" type="ORF">FLL45_12790</name>
</gene>
<dbReference type="InterPro" id="IPR005229">
    <property type="entry name" value="YicC/YloC-like"/>
</dbReference>
<reference evidence="8 9" key="1">
    <citation type="submission" date="2019-06" db="EMBL/GenBank/DDBJ databases">
        <title>Draft genome of Aliikangiella marina GYP-15.</title>
        <authorList>
            <person name="Wang G."/>
        </authorList>
    </citation>
    <scope>NUCLEOTIDE SEQUENCE [LARGE SCALE GENOMIC DNA]</scope>
    <source>
        <strain evidence="8 9">GYP-15</strain>
    </source>
</reference>
<keyword evidence="2" id="KW-0540">Nuclease</keyword>
<evidence type="ECO:0000256" key="2">
    <source>
        <dbReference type="ARBA" id="ARBA00022722"/>
    </source>
</evidence>
<evidence type="ECO:0000313" key="8">
    <source>
        <dbReference type="EMBL" id="TQV73741.1"/>
    </source>
</evidence>
<dbReference type="PANTHER" id="PTHR30636">
    <property type="entry name" value="UPF0701 PROTEIN YICC"/>
    <property type="match status" value="1"/>
</dbReference>
<evidence type="ECO:0000259" key="7">
    <source>
        <dbReference type="Pfam" id="PF08340"/>
    </source>
</evidence>
<dbReference type="GO" id="GO:0004521">
    <property type="term" value="F:RNA endonuclease activity"/>
    <property type="evidence" value="ECO:0007669"/>
    <property type="project" value="InterPro"/>
</dbReference>
<dbReference type="OrthoDB" id="9771229at2"/>
<dbReference type="Pfam" id="PF03755">
    <property type="entry name" value="YicC-like_N"/>
    <property type="match status" value="1"/>
</dbReference>
<evidence type="ECO:0000256" key="4">
    <source>
        <dbReference type="ARBA" id="ARBA00022801"/>
    </source>
</evidence>
<dbReference type="RefSeq" id="WP_142942449.1">
    <property type="nucleotide sequence ID" value="NZ_VIKR01000003.1"/>
</dbReference>
<evidence type="ECO:0000256" key="3">
    <source>
        <dbReference type="ARBA" id="ARBA00022759"/>
    </source>
</evidence>
<dbReference type="Pfam" id="PF08340">
    <property type="entry name" value="YicC-like_C"/>
    <property type="match status" value="1"/>
</dbReference>
<evidence type="ECO:0000259" key="6">
    <source>
        <dbReference type="Pfam" id="PF03755"/>
    </source>
</evidence>
<dbReference type="PANTHER" id="PTHR30636:SF3">
    <property type="entry name" value="UPF0701 PROTEIN YICC"/>
    <property type="match status" value="1"/>
</dbReference>
<feature type="domain" description="Endoribonuclease YicC-like C-terminal" evidence="7">
    <location>
        <begin position="171"/>
        <end position="288"/>
    </location>
</feature>
<feature type="domain" description="Endoribonuclease YicC-like N-terminal" evidence="6">
    <location>
        <begin position="2"/>
        <end position="154"/>
    </location>
</feature>
<evidence type="ECO:0000313" key="9">
    <source>
        <dbReference type="Proteomes" id="UP000317839"/>
    </source>
</evidence>
<sequence length="288" mass="33275">MIRSMTAFARQPIEKTWGTGAWEIRSVNSRFLETNFRLPEAYRYLEFKLREKLRKKLQRGKVDCSLRIDTANSETGDLTIDKALVKSLFKSYEELELITGVTQQPNLTRFLSWPGVIQSAEVDSEQMEAELLAELDAGIDQLIQMREREGNSLADIINQRLQGMTEQVALVRKEMPEIIQWQKNKILSRFEEAQVELEEQRLEQEMVLIAQKIDVDEELDRLDTHIHEVGRLIKKGGSVGRRLDFLMQELNREANTLGSKSINAKTTAASVELKVLIEQMREQIQNIE</sequence>
<dbReference type="GO" id="GO:0016787">
    <property type="term" value="F:hydrolase activity"/>
    <property type="evidence" value="ECO:0007669"/>
    <property type="project" value="UniProtKB-KW"/>
</dbReference>
<accession>A0A545T945</accession>
<keyword evidence="3" id="KW-0255">Endonuclease</keyword>
<dbReference type="InterPro" id="IPR013527">
    <property type="entry name" value="YicC-like_N"/>
</dbReference>